<dbReference type="EMBL" id="LGRX02002134">
    <property type="protein sequence ID" value="KAK3284817.1"/>
    <property type="molecule type" value="Genomic_DNA"/>
</dbReference>
<comment type="caution">
    <text evidence="6">The sequence shown here is derived from an EMBL/GenBank/DDBJ whole genome shotgun (WGS) entry which is preliminary data.</text>
</comment>
<keyword evidence="4 5" id="KW-0472">Membrane</keyword>
<evidence type="ECO:0000313" key="7">
    <source>
        <dbReference type="Proteomes" id="UP001190700"/>
    </source>
</evidence>
<feature type="transmembrane region" description="Helical" evidence="5">
    <location>
        <begin position="43"/>
        <end position="61"/>
    </location>
</feature>
<evidence type="ECO:0000256" key="2">
    <source>
        <dbReference type="ARBA" id="ARBA00022692"/>
    </source>
</evidence>
<organism evidence="6 7">
    <name type="scientific">Cymbomonas tetramitiformis</name>
    <dbReference type="NCBI Taxonomy" id="36881"/>
    <lineage>
        <taxon>Eukaryota</taxon>
        <taxon>Viridiplantae</taxon>
        <taxon>Chlorophyta</taxon>
        <taxon>Pyramimonadophyceae</taxon>
        <taxon>Pyramimonadales</taxon>
        <taxon>Pyramimonadaceae</taxon>
        <taxon>Cymbomonas</taxon>
    </lineage>
</organism>
<protein>
    <recommendedName>
        <fullName evidence="8">Sugar phosphate transporter domain-containing protein</fullName>
    </recommendedName>
</protein>
<dbReference type="GO" id="GO:0016020">
    <property type="term" value="C:membrane"/>
    <property type="evidence" value="ECO:0007669"/>
    <property type="project" value="UniProtKB-SubCell"/>
</dbReference>
<keyword evidence="2 5" id="KW-0812">Transmembrane</keyword>
<reference evidence="6 7" key="1">
    <citation type="journal article" date="2015" name="Genome Biol. Evol.">
        <title>Comparative Genomics of a Bacterivorous Green Alga Reveals Evolutionary Causalities and Consequences of Phago-Mixotrophic Mode of Nutrition.</title>
        <authorList>
            <person name="Burns J.A."/>
            <person name="Paasch A."/>
            <person name="Narechania A."/>
            <person name="Kim E."/>
        </authorList>
    </citation>
    <scope>NUCLEOTIDE SEQUENCE [LARGE SCALE GENOMIC DNA]</scope>
    <source>
        <strain evidence="6 7">PLY_AMNH</strain>
    </source>
</reference>
<feature type="transmembrane region" description="Helical" evidence="5">
    <location>
        <begin position="82"/>
        <end position="100"/>
    </location>
</feature>
<evidence type="ECO:0000256" key="3">
    <source>
        <dbReference type="ARBA" id="ARBA00022989"/>
    </source>
</evidence>
<comment type="subcellular location">
    <subcellularLocation>
        <location evidence="1">Membrane</location>
        <topology evidence="1">Multi-pass membrane protein</topology>
    </subcellularLocation>
</comment>
<gene>
    <name evidence="6" type="ORF">CYMTET_7561</name>
</gene>
<accession>A0AAE0GVA3</accession>
<keyword evidence="7" id="KW-1185">Reference proteome</keyword>
<name>A0AAE0GVA3_9CHLO</name>
<keyword evidence="3 5" id="KW-1133">Transmembrane helix</keyword>
<proteinExistence type="predicted"/>
<feature type="transmembrane region" description="Helical" evidence="5">
    <location>
        <begin position="106"/>
        <end position="126"/>
    </location>
</feature>
<evidence type="ECO:0000256" key="5">
    <source>
        <dbReference type="SAM" id="Phobius"/>
    </source>
</evidence>
<sequence>MDFSAHHWALLARSRDPLLLTFNFFSTVFLVFVNKWVFMKVHFPFSVTLSCVHYLVTYVFLCIMKHFGIFEVPANLPPPKNFWYLVLVIGLATPLNNVSLKLNSIGVYQMLKLLVVPAIALLEFALSAKAISVRRAVLLAVLTVAAGVSSVSDVVFSAHGLLAAMVWVPIAAAYKVLWSEAEKRDGWQTLALMYKVVSRRFGCPL</sequence>
<evidence type="ECO:0000256" key="4">
    <source>
        <dbReference type="ARBA" id="ARBA00023136"/>
    </source>
</evidence>
<dbReference type="Proteomes" id="UP001190700">
    <property type="component" value="Unassembled WGS sequence"/>
</dbReference>
<evidence type="ECO:0008006" key="8">
    <source>
        <dbReference type="Google" id="ProtNLM"/>
    </source>
</evidence>
<feature type="transmembrane region" description="Helical" evidence="5">
    <location>
        <begin position="18"/>
        <end position="37"/>
    </location>
</feature>
<evidence type="ECO:0000313" key="6">
    <source>
        <dbReference type="EMBL" id="KAK3284817.1"/>
    </source>
</evidence>
<feature type="transmembrane region" description="Helical" evidence="5">
    <location>
        <begin position="158"/>
        <end position="177"/>
    </location>
</feature>
<dbReference type="InterPro" id="IPR050186">
    <property type="entry name" value="TPT_transporter"/>
</dbReference>
<dbReference type="PANTHER" id="PTHR11132">
    <property type="entry name" value="SOLUTE CARRIER FAMILY 35"/>
    <property type="match status" value="1"/>
</dbReference>
<evidence type="ECO:0000256" key="1">
    <source>
        <dbReference type="ARBA" id="ARBA00004141"/>
    </source>
</evidence>
<dbReference type="AlphaFoldDB" id="A0AAE0GVA3"/>